<dbReference type="Pfam" id="PF00583">
    <property type="entry name" value="Acetyltransf_1"/>
    <property type="match status" value="2"/>
</dbReference>
<reference evidence="2 3" key="1">
    <citation type="submission" date="2017-06" db="EMBL/GenBank/DDBJ databases">
        <title>Complete genome sequence of Paenibacillus donghaensis KCTC 13049T isolated from East Sea sediment, South Korea.</title>
        <authorList>
            <person name="Jung B.K."/>
            <person name="Hong S.-J."/>
            <person name="Shin J.-H."/>
        </authorList>
    </citation>
    <scope>NUCLEOTIDE SEQUENCE [LARGE SCALE GENOMIC DNA]</scope>
    <source>
        <strain evidence="2 3">KCTC 13049</strain>
    </source>
</reference>
<protein>
    <recommendedName>
        <fullName evidence="1">N-acetyltransferase domain-containing protein</fullName>
    </recommendedName>
</protein>
<feature type="domain" description="N-acetyltransferase" evidence="1">
    <location>
        <begin position="42"/>
        <end position="216"/>
    </location>
</feature>
<dbReference type="Gene3D" id="3.40.630.30">
    <property type="match status" value="2"/>
</dbReference>
<dbReference type="InterPro" id="IPR016181">
    <property type="entry name" value="Acyl_CoA_acyltransferase"/>
</dbReference>
<feature type="domain" description="N-acetyltransferase" evidence="1">
    <location>
        <begin position="210"/>
        <end position="378"/>
    </location>
</feature>
<evidence type="ECO:0000259" key="1">
    <source>
        <dbReference type="PROSITE" id="PS51186"/>
    </source>
</evidence>
<dbReference type="PROSITE" id="PS51186">
    <property type="entry name" value="GNAT"/>
    <property type="match status" value="2"/>
</dbReference>
<proteinExistence type="predicted"/>
<sequence length="385" mass="43572">MQSLRPSCSPIQMQKYRDLKGGKIEMDDNQSTAGAASPIEGIQIIRADQEHAVDVLRLLKGAAQWMLSCGIKQWNPEQFTEQAIAGYFVDRQVYLAVDGTEAVGMFTLQFSDLQYWGDLNDESYAYLHRLAVDVTRRGQGLGEAMLQFAVRQARVLGCKALRFDTVAHNIKLNRYYQGLGFHYKGTRDMGAGRLVNLYEHFEQARGHAKVLLRYISPADFEQLKRWSPSAEYLKQWAGPSFRYPLDEEQLKHYIEGSNHSAESESLIYSAVHSATGQVIGHISLSAIDRENHSARISRVMVDPEFQGRGAGTAMVKEVLRISFDALRLHRISLGVFEYNTAALKIYEACGFRREGNKRESALFNGQYVDCIELSLLDREWRGDAT</sequence>
<accession>A0A2Z2K938</accession>
<dbReference type="KEGG" id="pdh:B9T62_14425"/>
<gene>
    <name evidence="2" type="ORF">B9T62_14425</name>
</gene>
<dbReference type="InterPro" id="IPR000182">
    <property type="entry name" value="GNAT_dom"/>
</dbReference>
<dbReference type="SUPFAM" id="SSF55729">
    <property type="entry name" value="Acyl-CoA N-acyltransferases (Nat)"/>
    <property type="match status" value="2"/>
</dbReference>
<dbReference type="GO" id="GO:0016747">
    <property type="term" value="F:acyltransferase activity, transferring groups other than amino-acyl groups"/>
    <property type="evidence" value="ECO:0007669"/>
    <property type="project" value="InterPro"/>
</dbReference>
<organism evidence="2 3">
    <name type="scientific">Paenibacillus donghaensis</name>
    <dbReference type="NCBI Taxonomy" id="414771"/>
    <lineage>
        <taxon>Bacteria</taxon>
        <taxon>Bacillati</taxon>
        <taxon>Bacillota</taxon>
        <taxon>Bacilli</taxon>
        <taxon>Bacillales</taxon>
        <taxon>Paenibacillaceae</taxon>
        <taxon>Paenibacillus</taxon>
    </lineage>
</organism>
<dbReference type="Proteomes" id="UP000249890">
    <property type="component" value="Chromosome"/>
</dbReference>
<dbReference type="PANTHER" id="PTHR43415:SF5">
    <property type="entry name" value="ACETYLTRANSFERASE"/>
    <property type="match status" value="1"/>
</dbReference>
<name>A0A2Z2K938_9BACL</name>
<dbReference type="AlphaFoldDB" id="A0A2Z2K938"/>
<evidence type="ECO:0000313" key="2">
    <source>
        <dbReference type="EMBL" id="ASA21867.1"/>
    </source>
</evidence>
<dbReference type="CDD" id="cd04301">
    <property type="entry name" value="NAT_SF"/>
    <property type="match status" value="2"/>
</dbReference>
<keyword evidence="3" id="KW-1185">Reference proteome</keyword>
<dbReference type="EMBL" id="CP021780">
    <property type="protein sequence ID" value="ASA21867.1"/>
    <property type="molecule type" value="Genomic_DNA"/>
</dbReference>
<evidence type="ECO:0000313" key="3">
    <source>
        <dbReference type="Proteomes" id="UP000249890"/>
    </source>
</evidence>
<dbReference type="PANTHER" id="PTHR43415">
    <property type="entry name" value="SPERMIDINE N(1)-ACETYLTRANSFERASE"/>
    <property type="match status" value="1"/>
</dbReference>
<dbReference type="OrthoDB" id="6382410at2"/>